<feature type="region of interest" description="Disordered" evidence="8">
    <location>
        <begin position="60"/>
        <end position="135"/>
    </location>
</feature>
<dbReference type="GO" id="GO:0033314">
    <property type="term" value="P:mitotic DNA replication checkpoint signaling"/>
    <property type="evidence" value="ECO:0007669"/>
    <property type="project" value="TreeGrafter"/>
</dbReference>
<evidence type="ECO:0000256" key="4">
    <source>
        <dbReference type="ARBA" id="ARBA00022763"/>
    </source>
</evidence>
<dbReference type="GO" id="GO:0005634">
    <property type="term" value="C:nucleus"/>
    <property type="evidence" value="ECO:0007669"/>
    <property type="project" value="UniProtKB-SubCell"/>
</dbReference>
<sequence length="743" mass="83209">MTFSPFPVFRIDLQAKPHEEIGLTMDDSDDDVSIVKVTQAKSQRKGASWVTPSFDDFDFEPSLPSSKSSKGFSQSHSQYSQPKSQPKKTLQTKLSTFASRDDFFNAPSSSASLSRKRQREQQQVPAHKLTSVVKSEAQRRKLKTALSTDLWSDQYQPKKKEDLAVHKKKVEDIWSWLKERTARFTKHAAPILLLTGPPGTGKTATLKILASELRLEIQEWSNPATAAGDSDFKAMEQADWSERSSVDVYSSQSQSSQFSNFLLRANKYQALQLDLTASSTNSSQGKFILVEDIPNSFYRNPEELHNILKKYRRCGHCPLVLVVSDTSTNSSNAQRLFPPDVQVDLRLESINVNPVAPTMMVKVLNKIASQEAAQGRFAAPSARVVESIAMSSAGDVRSAINALQFACRQDTVDLNQLRTIQKRLKKESSGSGRRLKYGSLAKQDSGASNSTQHEVVIGAKDTTCFLFHALGKILYFKRGDPAESGGHQKLPAHLSRHDRDPLLFTPEEIVEKTHLSGEYFNTFLHQNYVDFLSSVEDVERAAEYLSDADLLSAQYTSRGQLQDYTVSVATRGFIHSDSSICRHTDSRKGHGWRPLHKSQWFATQKQSQQSKAAAMRLFRGYHWVPETLLTEIVPYINLTNPTLHDPGQISFVQNVCQFSRSSYALRPGLEKLDEKSAVDDEDDTDEIPTASMNPAFNASQSLARKDNAGDNDDNNDDLPSSQTQIKTAPVEEEEEFFIEEFDD</sequence>
<evidence type="ECO:0008006" key="11">
    <source>
        <dbReference type="Google" id="ProtNLM"/>
    </source>
</evidence>
<dbReference type="Pfam" id="PF03215">
    <property type="entry name" value="Rad17"/>
    <property type="match status" value="1"/>
</dbReference>
<protein>
    <recommendedName>
        <fullName evidence="11">Cell cycle checkpoint protein RAD17</fullName>
    </recommendedName>
</protein>
<dbReference type="GO" id="GO:0003689">
    <property type="term" value="F:DNA clamp loader activity"/>
    <property type="evidence" value="ECO:0007669"/>
    <property type="project" value="TreeGrafter"/>
</dbReference>
<feature type="region of interest" description="Disordered" evidence="8">
    <location>
        <begin position="674"/>
        <end position="743"/>
    </location>
</feature>
<dbReference type="PANTHER" id="PTHR12172">
    <property type="entry name" value="CELL CYCLE CHECKPOINT PROTEIN RAD17"/>
    <property type="match status" value="1"/>
</dbReference>
<feature type="compositionally biased region" description="Polar residues" evidence="8">
    <location>
        <begin position="81"/>
        <end position="98"/>
    </location>
</feature>
<dbReference type="PANTHER" id="PTHR12172:SF0">
    <property type="entry name" value="CELL CYCLE CHECKPOINT PROTEIN RAD17"/>
    <property type="match status" value="1"/>
</dbReference>
<feature type="compositionally biased region" description="Low complexity" evidence="8">
    <location>
        <begin position="61"/>
        <end position="80"/>
    </location>
</feature>
<comment type="subcellular location">
    <subcellularLocation>
        <location evidence="1">Nucleus</location>
    </subcellularLocation>
</comment>
<dbReference type="GO" id="GO:0006281">
    <property type="term" value="P:DNA repair"/>
    <property type="evidence" value="ECO:0007669"/>
    <property type="project" value="InterPro"/>
</dbReference>
<proteinExistence type="inferred from homology"/>
<reference evidence="9 10" key="1">
    <citation type="submission" date="2024-02" db="EMBL/GenBank/DDBJ databases">
        <title>Chromosome-scale genome assembly of the rough periwinkle Littorina saxatilis.</title>
        <authorList>
            <person name="De Jode A."/>
            <person name="Faria R."/>
            <person name="Formenti G."/>
            <person name="Sims Y."/>
            <person name="Smith T.P."/>
            <person name="Tracey A."/>
            <person name="Wood J.M.D."/>
            <person name="Zagrodzka Z.B."/>
            <person name="Johannesson K."/>
            <person name="Butlin R.K."/>
            <person name="Leder E.H."/>
        </authorList>
    </citation>
    <scope>NUCLEOTIDE SEQUENCE [LARGE SCALE GENOMIC DNA]</scope>
    <source>
        <strain evidence="9">Snail1</strain>
        <tissue evidence="9">Muscle</tissue>
    </source>
</reference>
<dbReference type="InterPro" id="IPR004582">
    <property type="entry name" value="Checkpoint_prot_Rad17_Rad24"/>
</dbReference>
<dbReference type="Proteomes" id="UP001374579">
    <property type="component" value="Unassembled WGS sequence"/>
</dbReference>
<dbReference type="SUPFAM" id="SSF52540">
    <property type="entry name" value="P-loop containing nucleoside triphosphate hydrolases"/>
    <property type="match status" value="1"/>
</dbReference>
<keyword evidence="7" id="KW-0131">Cell cycle</keyword>
<dbReference type="EMBL" id="JBAMIC010000011">
    <property type="protein sequence ID" value="KAK7101052.1"/>
    <property type="molecule type" value="Genomic_DNA"/>
</dbReference>
<dbReference type="GO" id="GO:0005524">
    <property type="term" value="F:ATP binding"/>
    <property type="evidence" value="ECO:0007669"/>
    <property type="project" value="UniProtKB-KW"/>
</dbReference>
<evidence type="ECO:0000256" key="2">
    <source>
        <dbReference type="ARBA" id="ARBA00006168"/>
    </source>
</evidence>
<gene>
    <name evidence="9" type="ORF">V1264_023898</name>
</gene>
<evidence type="ECO:0000313" key="10">
    <source>
        <dbReference type="Proteomes" id="UP001374579"/>
    </source>
</evidence>
<organism evidence="9 10">
    <name type="scientific">Littorina saxatilis</name>
    <dbReference type="NCBI Taxonomy" id="31220"/>
    <lineage>
        <taxon>Eukaryota</taxon>
        <taxon>Metazoa</taxon>
        <taxon>Spiralia</taxon>
        <taxon>Lophotrochozoa</taxon>
        <taxon>Mollusca</taxon>
        <taxon>Gastropoda</taxon>
        <taxon>Caenogastropoda</taxon>
        <taxon>Littorinimorpha</taxon>
        <taxon>Littorinoidea</taxon>
        <taxon>Littorinidae</taxon>
        <taxon>Littorina</taxon>
    </lineage>
</organism>
<keyword evidence="3" id="KW-0547">Nucleotide-binding</keyword>
<accession>A0AAN9B917</accession>
<comment type="similarity">
    <text evidence="2">Belongs to the rad17/RAD24 family.</text>
</comment>
<name>A0AAN9B917_9CAEN</name>
<feature type="compositionally biased region" description="Acidic residues" evidence="8">
    <location>
        <begin position="730"/>
        <end position="743"/>
    </location>
</feature>
<evidence type="ECO:0000256" key="6">
    <source>
        <dbReference type="ARBA" id="ARBA00023242"/>
    </source>
</evidence>
<evidence type="ECO:0000256" key="7">
    <source>
        <dbReference type="ARBA" id="ARBA00023306"/>
    </source>
</evidence>
<keyword evidence="4" id="KW-0227">DNA damage</keyword>
<evidence type="ECO:0000256" key="3">
    <source>
        <dbReference type="ARBA" id="ARBA00022741"/>
    </source>
</evidence>
<keyword evidence="10" id="KW-1185">Reference proteome</keyword>
<keyword evidence="5" id="KW-0067">ATP-binding</keyword>
<dbReference type="InterPro" id="IPR027417">
    <property type="entry name" value="P-loop_NTPase"/>
</dbReference>
<dbReference type="GO" id="GO:0000077">
    <property type="term" value="P:DNA damage checkpoint signaling"/>
    <property type="evidence" value="ECO:0007669"/>
    <property type="project" value="TreeGrafter"/>
</dbReference>
<dbReference type="AlphaFoldDB" id="A0AAN9B917"/>
<evidence type="ECO:0000256" key="1">
    <source>
        <dbReference type="ARBA" id="ARBA00004123"/>
    </source>
</evidence>
<evidence type="ECO:0000313" key="9">
    <source>
        <dbReference type="EMBL" id="KAK7101052.1"/>
    </source>
</evidence>
<feature type="compositionally biased region" description="Polar residues" evidence="8">
    <location>
        <begin position="690"/>
        <end position="702"/>
    </location>
</feature>
<keyword evidence="6" id="KW-0539">Nucleus</keyword>
<dbReference type="GO" id="GO:0003682">
    <property type="term" value="F:chromatin binding"/>
    <property type="evidence" value="ECO:0007669"/>
    <property type="project" value="TreeGrafter"/>
</dbReference>
<dbReference type="Gene3D" id="3.40.50.300">
    <property type="entry name" value="P-loop containing nucleotide triphosphate hydrolases"/>
    <property type="match status" value="1"/>
</dbReference>
<dbReference type="FunFam" id="3.40.50.300:FF:001661">
    <property type="entry name" value="RAD17 checkpoint clamp loader component"/>
    <property type="match status" value="1"/>
</dbReference>
<dbReference type="Gene3D" id="1.10.8.60">
    <property type="match status" value="1"/>
</dbReference>
<evidence type="ECO:0000256" key="8">
    <source>
        <dbReference type="SAM" id="MobiDB-lite"/>
    </source>
</evidence>
<evidence type="ECO:0000256" key="5">
    <source>
        <dbReference type="ARBA" id="ARBA00022840"/>
    </source>
</evidence>
<comment type="caution">
    <text evidence="9">The sequence shown here is derived from an EMBL/GenBank/DDBJ whole genome shotgun (WGS) entry which is preliminary data.</text>
</comment>